<dbReference type="OrthoDB" id="7867799at2"/>
<name>A0A0D0PYF9_9RHOB</name>
<comment type="caution">
    <text evidence="1">The sequence shown here is derived from an EMBL/GenBank/DDBJ whole genome shotgun (WGS) entry which is preliminary data.</text>
</comment>
<gene>
    <name evidence="1" type="ORF">Wenmar_03892</name>
</gene>
<organism evidence="1 2">
    <name type="scientific">Wenxinia marina DSM 24838</name>
    <dbReference type="NCBI Taxonomy" id="1123501"/>
    <lineage>
        <taxon>Bacteria</taxon>
        <taxon>Pseudomonadati</taxon>
        <taxon>Pseudomonadota</taxon>
        <taxon>Alphaproteobacteria</taxon>
        <taxon>Rhodobacterales</taxon>
        <taxon>Roseobacteraceae</taxon>
        <taxon>Wenxinia</taxon>
    </lineage>
</organism>
<keyword evidence="2" id="KW-1185">Reference proteome</keyword>
<accession>A0A0D0PYF9</accession>
<dbReference type="STRING" id="1123501.Wenmar_03892"/>
<dbReference type="Proteomes" id="UP000035100">
    <property type="component" value="Unassembled WGS sequence"/>
</dbReference>
<dbReference type="AlphaFoldDB" id="A0A0D0PYF9"/>
<evidence type="ECO:0000313" key="1">
    <source>
        <dbReference type="EMBL" id="KIQ67469.1"/>
    </source>
</evidence>
<proteinExistence type="predicted"/>
<evidence type="ECO:0000313" key="2">
    <source>
        <dbReference type="Proteomes" id="UP000035100"/>
    </source>
</evidence>
<sequence length="76" mass="8728">MAHTATDGFTAPRPRIGTRIASFFTMLMEARAIALRIDERQAEMQRLMSLSDAELARRGLHRHDIPRHVFRDLIAL</sequence>
<dbReference type="RefSeq" id="WP_018301690.1">
    <property type="nucleotide sequence ID" value="NZ_KB902278.1"/>
</dbReference>
<protein>
    <submittedName>
        <fullName evidence="1">Uncharacterized protein</fullName>
    </submittedName>
</protein>
<dbReference type="EMBL" id="AONG01000022">
    <property type="protein sequence ID" value="KIQ67469.1"/>
    <property type="molecule type" value="Genomic_DNA"/>
</dbReference>
<reference evidence="1 2" key="1">
    <citation type="submission" date="2013-01" db="EMBL/GenBank/DDBJ databases">
        <authorList>
            <person name="Fiebig A."/>
            <person name="Goeker M."/>
            <person name="Klenk H.-P.P."/>
        </authorList>
    </citation>
    <scope>NUCLEOTIDE SEQUENCE [LARGE SCALE GENOMIC DNA]</scope>
    <source>
        <strain evidence="1 2">DSM 24838</strain>
    </source>
</reference>